<dbReference type="PANTHER" id="PTHR21716:SF4">
    <property type="entry name" value="TRANSMEMBRANE PROTEIN 245"/>
    <property type="match status" value="1"/>
</dbReference>
<evidence type="ECO:0000256" key="2">
    <source>
        <dbReference type="ARBA" id="ARBA00009773"/>
    </source>
</evidence>
<dbReference type="EMBL" id="RBZW01000020">
    <property type="protein sequence ID" value="THE65503.1"/>
    <property type="molecule type" value="Genomic_DNA"/>
</dbReference>
<sequence length="377" mass="41079">MNEKRTVVTLFGVAVAAVTTYIAYRFIAALTVAIFLYYSTRRFYKSLERLHLPDKVRAALVISFLALPLLALLSYTVVLLVVESRNFLVEYPVAEMIPEEITWFEALENPPELTLQGLYGAYESGTFDPIIDFGIDHAAVLTSAATSFVLNLLITVVITYYLLIDGSKLHEWLLRFDDDAIVREYLEAADEELEAVLFGNLLNVILISLIAVVTFMSYNLAVPSAVEVPYPALAGALTGIASLIPVVGMKIVYVPVAIAASVPIYFSGDFAMLVYIVGFLALAVVIVDTIPDLVLRPYLSGKRTHVGLLMLAYIFGPVVFGFYGLFLAPIILVLGLTFADTALPRLLGADPKSTPTPPADPAAEPVSEAQHVPANQD</sequence>
<dbReference type="RefSeq" id="WP_141464036.1">
    <property type="nucleotide sequence ID" value="NZ_RBZW01000020.1"/>
</dbReference>
<dbReference type="Pfam" id="PF01594">
    <property type="entry name" value="AI-2E_transport"/>
    <property type="match status" value="1"/>
</dbReference>
<accession>A0A4S3TQF0</accession>
<dbReference type="InterPro" id="IPR002549">
    <property type="entry name" value="AI-2E-like"/>
</dbReference>
<dbReference type="AlphaFoldDB" id="A0A4S3TQF0"/>
<evidence type="ECO:0000256" key="6">
    <source>
        <dbReference type="SAM" id="MobiDB-lite"/>
    </source>
</evidence>
<keyword evidence="3 7" id="KW-0812">Transmembrane</keyword>
<feature type="transmembrane region" description="Helical" evidence="7">
    <location>
        <begin position="6"/>
        <end position="38"/>
    </location>
</feature>
<reference evidence="8 9" key="1">
    <citation type="submission" date="2018-10" db="EMBL/GenBank/DDBJ databases">
        <title>Natronolimnobius sp. XQ-INN 246 isolated from Inner Mongolia Autonomous Region of China.</title>
        <authorList>
            <person name="Xue Q."/>
        </authorList>
    </citation>
    <scope>NUCLEOTIDE SEQUENCE [LARGE SCALE GENOMIC DNA]</scope>
    <source>
        <strain evidence="8 9">XQ-INN 246</strain>
    </source>
</reference>
<evidence type="ECO:0000256" key="3">
    <source>
        <dbReference type="ARBA" id="ARBA00022692"/>
    </source>
</evidence>
<feature type="transmembrane region" description="Helical" evidence="7">
    <location>
        <begin position="59"/>
        <end position="82"/>
    </location>
</feature>
<evidence type="ECO:0000256" key="1">
    <source>
        <dbReference type="ARBA" id="ARBA00004141"/>
    </source>
</evidence>
<organism evidence="8 9">
    <name type="scientific">Salinadaptatus halalkaliphilus</name>
    <dbReference type="NCBI Taxonomy" id="2419781"/>
    <lineage>
        <taxon>Archaea</taxon>
        <taxon>Methanobacteriati</taxon>
        <taxon>Methanobacteriota</taxon>
        <taxon>Stenosarchaea group</taxon>
        <taxon>Halobacteria</taxon>
        <taxon>Halobacteriales</taxon>
        <taxon>Natrialbaceae</taxon>
        <taxon>Salinadaptatus</taxon>
    </lineage>
</organism>
<evidence type="ECO:0000256" key="4">
    <source>
        <dbReference type="ARBA" id="ARBA00022989"/>
    </source>
</evidence>
<feature type="transmembrane region" description="Helical" evidence="7">
    <location>
        <begin position="138"/>
        <end position="163"/>
    </location>
</feature>
<dbReference type="GO" id="GO:0016020">
    <property type="term" value="C:membrane"/>
    <property type="evidence" value="ECO:0007669"/>
    <property type="project" value="UniProtKB-SubCell"/>
</dbReference>
<proteinExistence type="inferred from homology"/>
<feature type="transmembrane region" description="Helical" evidence="7">
    <location>
        <begin position="270"/>
        <end position="290"/>
    </location>
</feature>
<dbReference type="OrthoDB" id="282734at2157"/>
<keyword evidence="5 7" id="KW-0472">Membrane</keyword>
<feature type="transmembrane region" description="Helical" evidence="7">
    <location>
        <begin position="233"/>
        <end position="258"/>
    </location>
</feature>
<name>A0A4S3TQF0_9EURY</name>
<dbReference type="PANTHER" id="PTHR21716">
    <property type="entry name" value="TRANSMEMBRANE PROTEIN"/>
    <property type="match status" value="1"/>
</dbReference>
<feature type="region of interest" description="Disordered" evidence="6">
    <location>
        <begin position="349"/>
        <end position="377"/>
    </location>
</feature>
<keyword evidence="9" id="KW-1185">Reference proteome</keyword>
<protein>
    <submittedName>
        <fullName evidence="8">AI-2E family transporter</fullName>
    </submittedName>
</protein>
<gene>
    <name evidence="8" type="ORF">D8Y22_07255</name>
</gene>
<evidence type="ECO:0000313" key="8">
    <source>
        <dbReference type="EMBL" id="THE65503.1"/>
    </source>
</evidence>
<comment type="caution">
    <text evidence="8">The sequence shown here is derived from an EMBL/GenBank/DDBJ whole genome shotgun (WGS) entry which is preliminary data.</text>
</comment>
<feature type="transmembrane region" description="Helical" evidence="7">
    <location>
        <begin position="201"/>
        <end position="221"/>
    </location>
</feature>
<evidence type="ECO:0000256" key="5">
    <source>
        <dbReference type="ARBA" id="ARBA00023136"/>
    </source>
</evidence>
<evidence type="ECO:0000313" key="9">
    <source>
        <dbReference type="Proteomes" id="UP000318864"/>
    </source>
</evidence>
<keyword evidence="4 7" id="KW-1133">Transmembrane helix</keyword>
<feature type="transmembrane region" description="Helical" evidence="7">
    <location>
        <begin position="310"/>
        <end position="336"/>
    </location>
</feature>
<comment type="similarity">
    <text evidence="2">Belongs to the autoinducer-2 exporter (AI-2E) (TC 2.A.86) family.</text>
</comment>
<comment type="subcellular location">
    <subcellularLocation>
        <location evidence="1">Membrane</location>
        <topology evidence="1">Multi-pass membrane protein</topology>
    </subcellularLocation>
</comment>
<dbReference type="Proteomes" id="UP000318864">
    <property type="component" value="Unassembled WGS sequence"/>
</dbReference>
<evidence type="ECO:0000256" key="7">
    <source>
        <dbReference type="SAM" id="Phobius"/>
    </source>
</evidence>